<dbReference type="SMART" id="SM00490">
    <property type="entry name" value="HELICc"/>
    <property type="match status" value="1"/>
</dbReference>
<dbReference type="GO" id="GO:0006270">
    <property type="term" value="P:DNA replication initiation"/>
    <property type="evidence" value="ECO:0007669"/>
    <property type="project" value="TreeGrafter"/>
</dbReference>
<dbReference type="GO" id="GO:0016787">
    <property type="term" value="F:hydrolase activity"/>
    <property type="evidence" value="ECO:0007669"/>
    <property type="project" value="InterPro"/>
</dbReference>
<dbReference type="OrthoDB" id="2077914at2"/>
<feature type="domain" description="Helicase ATP-binding" evidence="4">
    <location>
        <begin position="107"/>
        <end position="258"/>
    </location>
</feature>
<organism evidence="6 7">
    <name type="scientific">Staphylococcus rostri</name>
    <dbReference type="NCBI Taxonomy" id="522262"/>
    <lineage>
        <taxon>Bacteria</taxon>
        <taxon>Bacillati</taxon>
        <taxon>Bacillota</taxon>
        <taxon>Bacilli</taxon>
        <taxon>Bacillales</taxon>
        <taxon>Staphylococcaceae</taxon>
        <taxon>Staphylococcus</taxon>
    </lineage>
</organism>
<dbReference type="RefSeq" id="WP_103357791.1">
    <property type="nucleotide sequence ID" value="NZ_CP113107.1"/>
</dbReference>
<keyword evidence="3" id="KW-0238">DNA-binding</keyword>
<dbReference type="EMBL" id="PPRF01000023">
    <property type="protein sequence ID" value="PNZ28363.1"/>
    <property type="molecule type" value="Genomic_DNA"/>
</dbReference>
<proteinExistence type="predicted"/>
<dbReference type="PROSITE" id="PS51194">
    <property type="entry name" value="HELICASE_CTER"/>
    <property type="match status" value="1"/>
</dbReference>
<dbReference type="Pfam" id="PF04851">
    <property type="entry name" value="ResIII"/>
    <property type="match status" value="1"/>
</dbReference>
<accession>A0A2K3YRX8</accession>
<comment type="caution">
    <text evidence="6">The sequence shown here is derived from an EMBL/GenBank/DDBJ whole genome shotgun (WGS) entry which is preliminary data.</text>
</comment>
<dbReference type="AlphaFoldDB" id="A0A2K3YRX8"/>
<evidence type="ECO:0000256" key="1">
    <source>
        <dbReference type="ARBA" id="ARBA00022741"/>
    </source>
</evidence>
<sequence length="428" mass="49042">MLYGQLVNDKAQLTTEQVREETVGVIEVDGTWCCKQCGTQRKEDFYTYTSSVSKMPVTYCRRCIHMGRMSTVDPIWLTESVNRCSDGHYALPFTLSEQQQYASDKVLQAVTTYDTLLLHAVTGAGKTEMIFAAIAYARQRGNNVAVVSPRVDVVIEVSKRLCEAFCDEAIDVLHQASHQQYHGHFVVSTVHQLYRFKGHFDVIFVDEVDAFPLSMDETLMNALTQASKEQHSVIYMTATPPKSLIRQVGRQQIVTLPARFHRHPLVVPTFKYFKVRYQRIQPYLLRRMLDQQTAGRTTLLFFSDIDAMCQFYKTYEDYVENMCYVYSEDPQRLTKVEALRDGQYSIVLTTTILERGFTMAALDVWVMESHRYSAAALIQIAGRVGRKTICPTGDVLLLHEGRTHAMYRARAEIKRMNRLATEKGWIDG</sequence>
<evidence type="ECO:0000313" key="7">
    <source>
        <dbReference type="Proteomes" id="UP000242752"/>
    </source>
</evidence>
<dbReference type="GO" id="GO:0005524">
    <property type="term" value="F:ATP binding"/>
    <property type="evidence" value="ECO:0007669"/>
    <property type="project" value="UniProtKB-KW"/>
</dbReference>
<evidence type="ECO:0000256" key="3">
    <source>
        <dbReference type="ARBA" id="ARBA00023125"/>
    </source>
</evidence>
<dbReference type="SMART" id="SM00487">
    <property type="entry name" value="DEXDc"/>
    <property type="match status" value="1"/>
</dbReference>
<dbReference type="InterPro" id="IPR027417">
    <property type="entry name" value="P-loop_NTPase"/>
</dbReference>
<keyword evidence="1" id="KW-0547">Nucleotide-binding</keyword>
<dbReference type="PROSITE" id="PS51192">
    <property type="entry name" value="HELICASE_ATP_BIND_1"/>
    <property type="match status" value="1"/>
</dbReference>
<name>A0A2K3YRX8_9STAP</name>
<dbReference type="InterPro" id="IPR006935">
    <property type="entry name" value="Helicase/UvrB_N"/>
</dbReference>
<dbReference type="PANTHER" id="PTHR30580:SF1">
    <property type="entry name" value="COMF OPERON PROTEIN 1"/>
    <property type="match status" value="1"/>
</dbReference>
<dbReference type="Gene3D" id="3.40.50.300">
    <property type="entry name" value="P-loop containing nucleotide triphosphate hydrolases"/>
    <property type="match status" value="2"/>
</dbReference>
<dbReference type="GO" id="GO:0006310">
    <property type="term" value="P:DNA recombination"/>
    <property type="evidence" value="ECO:0007669"/>
    <property type="project" value="TreeGrafter"/>
</dbReference>
<evidence type="ECO:0000256" key="2">
    <source>
        <dbReference type="ARBA" id="ARBA00022840"/>
    </source>
</evidence>
<dbReference type="GO" id="GO:0003677">
    <property type="term" value="F:DNA binding"/>
    <property type="evidence" value="ECO:0007669"/>
    <property type="project" value="UniProtKB-KW"/>
</dbReference>
<dbReference type="InterPro" id="IPR001650">
    <property type="entry name" value="Helicase_C-like"/>
</dbReference>
<evidence type="ECO:0000259" key="5">
    <source>
        <dbReference type="PROSITE" id="PS51194"/>
    </source>
</evidence>
<dbReference type="GO" id="GO:0043138">
    <property type="term" value="F:3'-5' DNA helicase activity"/>
    <property type="evidence" value="ECO:0007669"/>
    <property type="project" value="TreeGrafter"/>
</dbReference>
<feature type="domain" description="Helicase C-terminal" evidence="5">
    <location>
        <begin position="284"/>
        <end position="428"/>
    </location>
</feature>
<reference evidence="6 7" key="1">
    <citation type="submission" date="2017-08" db="EMBL/GenBank/DDBJ databases">
        <title>Draft genome sequences of 64 type strains of genus Staph aureus.</title>
        <authorList>
            <person name="Cole K."/>
            <person name="Golubchik T."/>
            <person name="Russell J."/>
            <person name="Foster D."/>
            <person name="Llewelyn M."/>
            <person name="Wilson D."/>
            <person name="Crook D."/>
            <person name="Paul J."/>
        </authorList>
    </citation>
    <scope>NUCLEOTIDE SEQUENCE [LARGE SCALE GENOMIC DNA]</scope>
    <source>
        <strain evidence="6 7">DSM 21968</strain>
    </source>
</reference>
<keyword evidence="6" id="KW-0347">Helicase</keyword>
<dbReference type="Pfam" id="PF00271">
    <property type="entry name" value="Helicase_C"/>
    <property type="match status" value="1"/>
</dbReference>
<dbReference type="PANTHER" id="PTHR30580">
    <property type="entry name" value="PRIMOSOMAL PROTEIN N"/>
    <property type="match status" value="1"/>
</dbReference>
<dbReference type="InterPro" id="IPR014001">
    <property type="entry name" value="Helicase_ATP-bd"/>
</dbReference>
<keyword evidence="6" id="KW-0378">Hydrolase</keyword>
<evidence type="ECO:0000259" key="4">
    <source>
        <dbReference type="PROSITE" id="PS51192"/>
    </source>
</evidence>
<dbReference type="GO" id="GO:0006302">
    <property type="term" value="P:double-strand break repair"/>
    <property type="evidence" value="ECO:0007669"/>
    <property type="project" value="TreeGrafter"/>
</dbReference>
<keyword evidence="7" id="KW-1185">Reference proteome</keyword>
<evidence type="ECO:0000313" key="6">
    <source>
        <dbReference type="EMBL" id="PNZ28363.1"/>
    </source>
</evidence>
<keyword evidence="2" id="KW-0067">ATP-binding</keyword>
<dbReference type="SUPFAM" id="SSF52540">
    <property type="entry name" value="P-loop containing nucleoside triphosphate hydrolases"/>
    <property type="match status" value="1"/>
</dbReference>
<gene>
    <name evidence="6" type="ORF">CD122_04385</name>
</gene>
<protein>
    <submittedName>
        <fullName evidence="6">DNA/RNA helicase</fullName>
    </submittedName>
</protein>
<dbReference type="Proteomes" id="UP000242752">
    <property type="component" value="Unassembled WGS sequence"/>
</dbReference>